<geneLocation type="plasmid" evidence="3">
    <name>pRGFK1058</name>
</geneLocation>
<feature type="coiled-coil region" evidence="1">
    <location>
        <begin position="191"/>
        <end position="274"/>
    </location>
</feature>
<reference evidence="3" key="2">
    <citation type="submission" date="2015-07" db="EMBL/GenBank/DDBJ databases">
        <title>Plasmids, circular viruses and viroids from rat gut.</title>
        <authorList>
            <person name="Jorgensen T.J."/>
            <person name="Hansen M.A."/>
            <person name="Xu Z."/>
            <person name="Tabak M.A."/>
            <person name="Sorensen S.J."/>
            <person name="Hansen L.H."/>
        </authorList>
    </citation>
    <scope>NUCLEOTIDE SEQUENCE</scope>
    <source>
        <plasmid evidence="3">pRGFK1058</plasmid>
    </source>
</reference>
<dbReference type="Pfam" id="PF01076">
    <property type="entry name" value="Mob_Pre"/>
    <property type="match status" value="1"/>
</dbReference>
<feature type="region of interest" description="Disordered" evidence="2">
    <location>
        <begin position="303"/>
        <end position="322"/>
    </location>
</feature>
<dbReference type="GO" id="GO:0003677">
    <property type="term" value="F:DNA binding"/>
    <property type="evidence" value="ECO:0007669"/>
    <property type="project" value="InterPro"/>
</dbReference>
<name>A0A0H5Q2T3_9ZZZZ</name>
<evidence type="ECO:0008006" key="4">
    <source>
        <dbReference type="Google" id="ProtNLM"/>
    </source>
</evidence>
<keyword evidence="3" id="KW-0614">Plasmid</keyword>
<keyword evidence="1" id="KW-0175">Coiled coil</keyword>
<protein>
    <recommendedName>
        <fullName evidence="4">Plasmid recombination enzyme</fullName>
    </recommendedName>
</protein>
<accession>A0A0H5Q2T3</accession>
<proteinExistence type="predicted"/>
<dbReference type="InterPro" id="IPR001668">
    <property type="entry name" value="Mob_Pre"/>
</dbReference>
<dbReference type="Gene3D" id="3.30.930.30">
    <property type="match status" value="1"/>
</dbReference>
<dbReference type="AlphaFoldDB" id="A0A0H5Q2T3"/>
<sequence>MAHVAKFTAAVSGHMCNHYARSADPEKSVIRKNENIDPNRTHLNYNLAAATQPLPQVEFIRQRVSEVKHIRRSDVNVLCDWVVTLPKEIAWKDSPEFFQAAYDFLEEKYGEDNVVSAWVHMDEKQPHIHFAFVPVVWSKDRKTGEDIEKLSAKECVTKFDLQSFHEKLENYICSHAIVCNLQNGVTKEGNKSIKELKRETAIQELRKIENKTLEAKKEYKSTLEAVKELRGEMRGLRGDIAELDGQIRDLENGFNELGREFQDKEHELRELSDKIEVKSEVYRKLVGRVADLSLARFEAEAEAKLQSDSHEPAKSKGFELEL</sequence>
<dbReference type="CDD" id="cd17242">
    <property type="entry name" value="MobM_relaxase"/>
    <property type="match status" value="1"/>
</dbReference>
<evidence type="ECO:0000256" key="2">
    <source>
        <dbReference type="SAM" id="MobiDB-lite"/>
    </source>
</evidence>
<evidence type="ECO:0000256" key="1">
    <source>
        <dbReference type="SAM" id="Coils"/>
    </source>
</evidence>
<dbReference type="GO" id="GO:0006310">
    <property type="term" value="P:DNA recombination"/>
    <property type="evidence" value="ECO:0007669"/>
    <property type="project" value="InterPro"/>
</dbReference>
<dbReference type="NCBIfam" id="NF041497">
    <property type="entry name" value="MobV"/>
    <property type="match status" value="1"/>
</dbReference>
<organism evidence="3">
    <name type="scientific">uncultured prokaryote</name>
    <dbReference type="NCBI Taxonomy" id="198431"/>
    <lineage>
        <taxon>unclassified sequences</taxon>
        <taxon>environmental samples</taxon>
    </lineage>
</organism>
<dbReference type="EMBL" id="LN853639">
    <property type="protein sequence ID" value="CRY96326.1"/>
    <property type="molecule type" value="Genomic_DNA"/>
</dbReference>
<reference evidence="3" key="1">
    <citation type="submission" date="2015-06" db="EMBL/GenBank/DDBJ databases">
        <authorList>
            <person name="Joergensen T."/>
        </authorList>
    </citation>
    <scope>NUCLEOTIDE SEQUENCE</scope>
    <source>
        <plasmid evidence="3">pRGFK1058</plasmid>
    </source>
</reference>
<evidence type="ECO:0000313" key="3">
    <source>
        <dbReference type="EMBL" id="CRY96326.1"/>
    </source>
</evidence>